<evidence type="ECO:0000256" key="1">
    <source>
        <dbReference type="SAM" id="MobiDB-lite"/>
    </source>
</evidence>
<dbReference type="HOGENOM" id="CLU_1292058_0_0_2"/>
<dbReference type="Proteomes" id="UP000001879">
    <property type="component" value="Chromosome"/>
</dbReference>
<dbReference type="Proteomes" id="UP000011543">
    <property type="component" value="Unassembled WGS sequence"/>
</dbReference>
<reference evidence="4 6" key="3">
    <citation type="journal article" date="2014" name="PLoS Genet.">
        <title>Phylogenetically driven sequencing of extremely halophilic archaea reveals strategies for static and dynamic osmo-response.</title>
        <authorList>
            <person name="Becker E.A."/>
            <person name="Seitzer P.M."/>
            <person name="Tritt A."/>
            <person name="Larsen D."/>
            <person name="Krusor M."/>
            <person name="Yao A.I."/>
            <person name="Wu D."/>
            <person name="Madern D."/>
            <person name="Eisen J.A."/>
            <person name="Darling A.E."/>
            <person name="Facciotti M.T."/>
        </authorList>
    </citation>
    <scope>NUCLEOTIDE SEQUENCE [LARGE SCALE GENOMIC DNA]</scope>
    <source>
        <strain evidence="6">ATCC 43099 / DSM 3394 / CCM 3739 / CIP 104546 / IAM 13178 / JCM 8861 / NBRC 102185 / NCIMB 2190 / MS3</strain>
        <strain evidence="4">MS-3</strain>
    </source>
</reference>
<evidence type="ECO:0000259" key="2">
    <source>
        <dbReference type="Pfam" id="PF25942"/>
    </source>
</evidence>
<reference evidence="5" key="1">
    <citation type="submission" date="2010-02" db="EMBL/GenBank/DDBJ databases">
        <title>Complete sequence of chromosome of Natrialba magadii ATCC 43099.</title>
        <authorList>
            <consortium name="US DOE Joint Genome Institute"/>
            <person name="Lucas S."/>
            <person name="Copeland A."/>
            <person name="Lapidus A."/>
            <person name="Cheng J.-F."/>
            <person name="Bruce D."/>
            <person name="Goodwin L."/>
            <person name="Pitluck S."/>
            <person name="Davenport K."/>
            <person name="Saunders E."/>
            <person name="Detter J.C."/>
            <person name="Han C."/>
            <person name="Tapia R."/>
            <person name="Land M."/>
            <person name="Hauser L."/>
            <person name="Kyrpides N."/>
            <person name="Mikhailova N."/>
            <person name="De Castro R.E."/>
            <person name="Maupin-Furlow J.A."/>
            <person name="Woyke T."/>
        </authorList>
    </citation>
    <scope>NUCLEOTIDE SEQUENCE [LARGE SCALE GENOMIC DNA]</scope>
    <source>
        <strain evidence="5">ATCC 43099 / DSM 3394 / CCM 3739 / CIP 104546 / IAM 13178 / JCM 8861 / NBRC 102185 / NCIMB 2190 / MS3</strain>
    </source>
</reference>
<name>D3SWH1_NATMM</name>
<dbReference type="InterPro" id="IPR058929">
    <property type="entry name" value="Ig_halo"/>
</dbReference>
<accession>D3SWH1</accession>
<evidence type="ECO:0000313" key="3">
    <source>
        <dbReference type="EMBL" id="ADD03763.1"/>
    </source>
</evidence>
<dbReference type="Pfam" id="PF25942">
    <property type="entry name" value="Ig_halo"/>
    <property type="match status" value="1"/>
</dbReference>
<dbReference type="PaxDb" id="547559-Nmag_0171"/>
<organism evidence="3 5">
    <name type="scientific">Natrialba magadii (strain ATCC 43099 / DSM 3394 / CCM 3739 / CIP 104546 / IAM 13178 / JCM 8861 / NBRC 102185 / NCIMB 2190 / MS3)</name>
    <name type="common">Natronobacterium magadii</name>
    <dbReference type="NCBI Taxonomy" id="547559"/>
    <lineage>
        <taxon>Archaea</taxon>
        <taxon>Methanobacteriati</taxon>
        <taxon>Methanobacteriota</taxon>
        <taxon>Stenosarchaea group</taxon>
        <taxon>Halobacteria</taxon>
        <taxon>Halobacteriales</taxon>
        <taxon>Natrialbaceae</taxon>
        <taxon>Natrialba</taxon>
    </lineage>
</organism>
<evidence type="ECO:0000313" key="6">
    <source>
        <dbReference type="Proteomes" id="UP000011543"/>
    </source>
</evidence>
<gene>
    <name evidence="3" type="ordered locus">Nmag_0171</name>
    <name evidence="4" type="ORF">C500_01293</name>
</gene>
<reference evidence="3 5" key="2">
    <citation type="journal article" date="2012" name="BMC Genomics">
        <title>A comparative genomics perspective on the genetic content of the alkaliphilic haloarchaeon Natrialba magadii ATCC 43099T.</title>
        <authorList>
            <person name="Siddaramappa S."/>
            <person name="Challacombe J.F."/>
            <person name="Decastro R.E."/>
            <person name="Pfeiffer F."/>
            <person name="Sastre D.E."/>
            <person name="Gimenez M.I."/>
            <person name="Paggi R.A."/>
            <person name="Detter J.C."/>
            <person name="Davenport K.W."/>
            <person name="Goodwin L.A."/>
            <person name="Kyrpides N."/>
            <person name="Tapia R."/>
            <person name="Pitluck S."/>
            <person name="Lucas S."/>
            <person name="Woyke T."/>
            <person name="Maupin-Furlow J.A."/>
        </authorList>
    </citation>
    <scope>NUCLEOTIDE SEQUENCE [LARGE SCALE GENOMIC DNA]</scope>
    <source>
        <strain evidence="3">ATCC 43099</strain>
        <strain evidence="5">ATCC 43099 / DSM 3394 / CCM 3739 / CIP 104546 / IAM 13178 / JCM 8861 / NBRC 102185 / NCIMB 2190 / MS3</strain>
    </source>
</reference>
<keyword evidence="5" id="KW-1185">Reference proteome</keyword>
<protein>
    <recommendedName>
        <fullName evidence="2">Ig-like domain-containing protein</fullName>
    </recommendedName>
</protein>
<feature type="region of interest" description="Disordered" evidence="1">
    <location>
        <begin position="56"/>
        <end position="98"/>
    </location>
</feature>
<dbReference type="EMBL" id="CP001932">
    <property type="protein sequence ID" value="ADD03763.1"/>
    <property type="molecule type" value="Genomic_DNA"/>
</dbReference>
<dbReference type="EMBL" id="AOHS01000008">
    <property type="protein sequence ID" value="ELY33818.1"/>
    <property type="molecule type" value="Genomic_DNA"/>
</dbReference>
<dbReference type="KEGG" id="nmg:Nmag_0171"/>
<sequence length="213" mass="22172">MTITVLVWPFSMIQALRPVVALAATLSVTTALSRRAFAALAGGVLAFLAGCLDTSSSTDRTPTNAGDTEGAESTNGTNSDHAEADETDTTELESIDNDVLERAAIRPADESEPWDGTDGVYGVRIANTTDEPVDTTVELVHDGDGLLSRNLELPARGDVVLEFVAAGEYELSVETADGTTESAIDWEPEDCETGVTELTVGTGGSSTAVSISC</sequence>
<evidence type="ECO:0000313" key="5">
    <source>
        <dbReference type="Proteomes" id="UP000001879"/>
    </source>
</evidence>
<dbReference type="PATRIC" id="fig|547559.17.peg.244"/>
<feature type="domain" description="Ig-like" evidence="2">
    <location>
        <begin position="134"/>
        <end position="205"/>
    </location>
</feature>
<proteinExistence type="predicted"/>
<dbReference type="OrthoDB" id="385081at2157"/>
<reference evidence="3" key="4">
    <citation type="submission" date="2016-09" db="EMBL/GenBank/DDBJ databases">
        <authorList>
            <person name="Pfeiffer F."/>
        </authorList>
    </citation>
    <scope>NUCLEOTIDE SEQUENCE</scope>
    <source>
        <strain evidence="3">ATCC 43099</strain>
    </source>
</reference>
<dbReference type="eggNOG" id="arCOG06378">
    <property type="taxonomic scope" value="Archaea"/>
</dbReference>
<feature type="compositionally biased region" description="Acidic residues" evidence="1">
    <location>
        <begin position="83"/>
        <end position="98"/>
    </location>
</feature>
<dbReference type="AlphaFoldDB" id="D3SWH1"/>
<evidence type="ECO:0000313" key="4">
    <source>
        <dbReference type="EMBL" id="ELY33818.1"/>
    </source>
</evidence>
<feature type="compositionally biased region" description="Polar residues" evidence="1">
    <location>
        <begin position="56"/>
        <end position="79"/>
    </location>
</feature>